<dbReference type="AlphaFoldDB" id="A0A380MNL4"/>
<dbReference type="FunFam" id="3.40.50.150:FF:000053">
    <property type="entry name" value="Release factor glutamine methyltransferase"/>
    <property type="match status" value="1"/>
</dbReference>
<dbReference type="PROSITE" id="PS00092">
    <property type="entry name" value="N6_MTASE"/>
    <property type="match status" value="1"/>
</dbReference>
<dbReference type="EC" id="2.1.1.297" evidence="5"/>
<comment type="function">
    <text evidence="5">Methylates the class 1 translation termination release factors RF1/PrfA and RF2/PrfB on the glutamine residue of the universally conserved GGQ motif.</text>
</comment>
<keyword evidence="1 5" id="KW-0489">Methyltransferase</keyword>
<evidence type="ECO:0000256" key="1">
    <source>
        <dbReference type="ARBA" id="ARBA00022603"/>
    </source>
</evidence>
<dbReference type="InterPro" id="IPR050320">
    <property type="entry name" value="N5-glutamine_MTase"/>
</dbReference>
<evidence type="ECO:0000256" key="3">
    <source>
        <dbReference type="ARBA" id="ARBA00022691"/>
    </source>
</evidence>
<sequence length="274" mass="30492">MQPLAWRQSNLCRLNTDNPDYELSLLLEHITGLNNVQQRISSRPLSAEELQRLETYLLRRIAGEPMAYILGTQAFYDIELRVNPHTLIPRPDTEILVEAALEKIPHDAAWQIADLGTGSGAIAISIAKHRPHCRLIAVDKSIAALQTAAENALLNKVDNIQFICANWLDCFAAQSFTVILSNPPYIAANDSHLPALQYEPQSALIAANQGLADLQHIIQDAEQKLTTQGYLIVEHGWQQAAALQTFAAQSGKWQDIHSRKDYGGNERITLMQKS</sequence>
<dbReference type="NCBIfam" id="TIGR03534">
    <property type="entry name" value="RF_mod_PrmC"/>
    <property type="match status" value="1"/>
</dbReference>
<dbReference type="Gene3D" id="1.10.8.10">
    <property type="entry name" value="DNA helicase RuvA subunit, C-terminal domain"/>
    <property type="match status" value="1"/>
</dbReference>
<dbReference type="Pfam" id="PF05175">
    <property type="entry name" value="MTS"/>
    <property type="match status" value="1"/>
</dbReference>
<feature type="domain" description="Methyltransferase small" evidence="6">
    <location>
        <begin position="101"/>
        <end position="192"/>
    </location>
</feature>
<dbReference type="Gene3D" id="3.40.50.150">
    <property type="entry name" value="Vaccinia Virus protein VP39"/>
    <property type="match status" value="1"/>
</dbReference>
<feature type="domain" description="Release factor glutamine methyltransferase N-terminal" evidence="7">
    <location>
        <begin position="4"/>
        <end position="71"/>
    </location>
</feature>
<dbReference type="OrthoDB" id="9800643at2"/>
<dbReference type="SUPFAM" id="SSF53335">
    <property type="entry name" value="S-adenosyl-L-methionine-dependent methyltransferases"/>
    <property type="match status" value="1"/>
</dbReference>
<comment type="catalytic activity">
    <reaction evidence="4 5">
        <text>L-glutaminyl-[peptide chain release factor] + S-adenosyl-L-methionine = N(5)-methyl-L-glutaminyl-[peptide chain release factor] + S-adenosyl-L-homocysteine + H(+)</text>
        <dbReference type="Rhea" id="RHEA:42896"/>
        <dbReference type="Rhea" id="RHEA-COMP:10271"/>
        <dbReference type="Rhea" id="RHEA-COMP:10272"/>
        <dbReference type="ChEBI" id="CHEBI:15378"/>
        <dbReference type="ChEBI" id="CHEBI:30011"/>
        <dbReference type="ChEBI" id="CHEBI:57856"/>
        <dbReference type="ChEBI" id="CHEBI:59789"/>
        <dbReference type="ChEBI" id="CHEBI:61891"/>
        <dbReference type="EC" id="2.1.1.297"/>
    </reaction>
</comment>
<reference evidence="8 9" key="1">
    <citation type="submission" date="2018-06" db="EMBL/GenBank/DDBJ databases">
        <authorList>
            <consortium name="Pathogen Informatics"/>
            <person name="Doyle S."/>
        </authorList>
    </citation>
    <scope>NUCLEOTIDE SEQUENCE [LARGE SCALE GENOMIC DNA]</scope>
    <source>
        <strain evidence="8 9">NCTC10717</strain>
    </source>
</reference>
<dbReference type="GO" id="GO:0003676">
    <property type="term" value="F:nucleic acid binding"/>
    <property type="evidence" value="ECO:0007669"/>
    <property type="project" value="InterPro"/>
</dbReference>
<evidence type="ECO:0000256" key="4">
    <source>
        <dbReference type="ARBA" id="ARBA00048391"/>
    </source>
</evidence>
<comment type="similarity">
    <text evidence="5">Belongs to the protein N5-glutamine methyltransferase family. PrmC subfamily.</text>
</comment>
<evidence type="ECO:0000256" key="5">
    <source>
        <dbReference type="HAMAP-Rule" id="MF_02126"/>
    </source>
</evidence>
<evidence type="ECO:0000313" key="9">
    <source>
        <dbReference type="Proteomes" id="UP000254575"/>
    </source>
</evidence>
<dbReference type="EMBL" id="UHIA01000003">
    <property type="protein sequence ID" value="SUO92799.1"/>
    <property type="molecule type" value="Genomic_DNA"/>
</dbReference>
<proteinExistence type="inferred from homology"/>
<dbReference type="InterPro" id="IPR004556">
    <property type="entry name" value="HemK-like"/>
</dbReference>
<name>A0A380MNL4_9GAMM</name>
<evidence type="ECO:0000259" key="7">
    <source>
        <dbReference type="Pfam" id="PF17827"/>
    </source>
</evidence>
<dbReference type="InterPro" id="IPR029063">
    <property type="entry name" value="SAM-dependent_MTases_sf"/>
</dbReference>
<dbReference type="InterPro" id="IPR019874">
    <property type="entry name" value="RF_methyltr_PrmC"/>
</dbReference>
<dbReference type="Pfam" id="PF17827">
    <property type="entry name" value="PrmC_N"/>
    <property type="match status" value="1"/>
</dbReference>
<keyword evidence="2 5" id="KW-0808">Transferase</keyword>
<evidence type="ECO:0000256" key="2">
    <source>
        <dbReference type="ARBA" id="ARBA00022679"/>
    </source>
</evidence>
<dbReference type="InterPro" id="IPR002052">
    <property type="entry name" value="DNA_methylase_N6_adenine_CS"/>
</dbReference>
<keyword evidence="9" id="KW-1185">Reference proteome</keyword>
<evidence type="ECO:0000313" key="8">
    <source>
        <dbReference type="EMBL" id="SUO92799.1"/>
    </source>
</evidence>
<feature type="binding site" evidence="5">
    <location>
        <position position="167"/>
    </location>
    <ligand>
        <name>S-adenosyl-L-methionine</name>
        <dbReference type="ChEBI" id="CHEBI:59789"/>
    </ligand>
</feature>
<organism evidence="8 9">
    <name type="scientific">Suttonella indologenes</name>
    <dbReference type="NCBI Taxonomy" id="13276"/>
    <lineage>
        <taxon>Bacteria</taxon>
        <taxon>Pseudomonadati</taxon>
        <taxon>Pseudomonadota</taxon>
        <taxon>Gammaproteobacteria</taxon>
        <taxon>Cardiobacteriales</taxon>
        <taxon>Cardiobacteriaceae</taxon>
        <taxon>Suttonella</taxon>
    </lineage>
</organism>
<dbReference type="CDD" id="cd02440">
    <property type="entry name" value="AdoMet_MTases"/>
    <property type="match status" value="1"/>
</dbReference>
<dbReference type="GO" id="GO:0032259">
    <property type="term" value="P:methylation"/>
    <property type="evidence" value="ECO:0007669"/>
    <property type="project" value="UniProtKB-KW"/>
</dbReference>
<dbReference type="Proteomes" id="UP000254575">
    <property type="component" value="Unassembled WGS sequence"/>
</dbReference>
<feature type="binding site" evidence="5">
    <location>
        <begin position="182"/>
        <end position="185"/>
    </location>
    <ligand>
        <name>substrate</name>
    </ligand>
</feature>
<dbReference type="PANTHER" id="PTHR18895:SF74">
    <property type="entry name" value="MTRF1L RELEASE FACTOR GLUTAMINE METHYLTRANSFERASE"/>
    <property type="match status" value="1"/>
</dbReference>
<dbReference type="PANTHER" id="PTHR18895">
    <property type="entry name" value="HEMK METHYLTRANSFERASE"/>
    <property type="match status" value="1"/>
</dbReference>
<feature type="binding site" evidence="5">
    <location>
        <position position="139"/>
    </location>
    <ligand>
        <name>S-adenosyl-L-methionine</name>
        <dbReference type="ChEBI" id="CHEBI:59789"/>
    </ligand>
</feature>
<gene>
    <name evidence="5 8" type="primary">prmC</name>
    <name evidence="8" type="ORF">NCTC10717_00745</name>
</gene>
<protein>
    <recommendedName>
        <fullName evidence="5">Release factor glutamine methyltransferase</fullName>
        <shortName evidence="5">RF MTase</shortName>
        <ecNumber evidence="5">2.1.1.297</ecNumber>
    </recommendedName>
    <alternativeName>
        <fullName evidence="5">N5-glutamine methyltransferase PrmC</fullName>
    </alternativeName>
    <alternativeName>
        <fullName evidence="5">Protein-(glutamine-N5) MTase PrmC</fullName>
    </alternativeName>
    <alternativeName>
        <fullName evidence="5">Protein-glutamine N-methyltransferase PrmC</fullName>
    </alternativeName>
</protein>
<dbReference type="HAMAP" id="MF_02126">
    <property type="entry name" value="RF_methyltr_PrmC"/>
    <property type="match status" value="1"/>
</dbReference>
<dbReference type="InterPro" id="IPR040758">
    <property type="entry name" value="PrmC_N"/>
</dbReference>
<accession>A0A380MNL4</accession>
<dbReference type="InterPro" id="IPR007848">
    <property type="entry name" value="Small_mtfrase_dom"/>
</dbReference>
<feature type="binding site" evidence="5">
    <location>
        <begin position="116"/>
        <end position="120"/>
    </location>
    <ligand>
        <name>S-adenosyl-L-methionine</name>
        <dbReference type="ChEBI" id="CHEBI:59789"/>
    </ligand>
</feature>
<keyword evidence="3 5" id="KW-0949">S-adenosyl-L-methionine</keyword>
<dbReference type="GO" id="GO:0102559">
    <property type="term" value="F:peptide chain release factor N(5)-glutamine methyltransferase activity"/>
    <property type="evidence" value="ECO:0007669"/>
    <property type="project" value="UniProtKB-EC"/>
</dbReference>
<feature type="binding site" evidence="5">
    <location>
        <position position="182"/>
    </location>
    <ligand>
        <name>S-adenosyl-L-methionine</name>
        <dbReference type="ChEBI" id="CHEBI:59789"/>
    </ligand>
</feature>
<dbReference type="RefSeq" id="WP_115218005.1">
    <property type="nucleotide sequence ID" value="NZ_UHIA01000003.1"/>
</dbReference>
<evidence type="ECO:0000259" key="6">
    <source>
        <dbReference type="Pfam" id="PF05175"/>
    </source>
</evidence>
<dbReference type="NCBIfam" id="TIGR00536">
    <property type="entry name" value="hemK_fam"/>
    <property type="match status" value="1"/>
</dbReference>